<gene>
    <name evidence="1" type="ORF">E4656_06320</name>
</gene>
<dbReference type="AlphaFoldDB" id="A0A4Z0WHG8"/>
<organism evidence="1 2">
    <name type="scientific">Natronospirillum operosum</name>
    <dbReference type="NCBI Taxonomy" id="2759953"/>
    <lineage>
        <taxon>Bacteria</taxon>
        <taxon>Pseudomonadati</taxon>
        <taxon>Pseudomonadota</taxon>
        <taxon>Gammaproteobacteria</taxon>
        <taxon>Oceanospirillales</taxon>
        <taxon>Natronospirillaceae</taxon>
        <taxon>Natronospirillum</taxon>
    </lineage>
</organism>
<proteinExistence type="predicted"/>
<reference evidence="1 2" key="1">
    <citation type="submission" date="2019-04" db="EMBL/GenBank/DDBJ databases">
        <title>Natronospirillum operosus gen. nov., sp. nov., a haloalkaliphilic satellite isolated from decaying biomass of laboratory culture of cyanobacterium Geitlerinema sp. and proposal of Natronospirillaceae fam. nov. and Saccharospirillaceae fam. nov.</title>
        <authorList>
            <person name="Kevbrin V."/>
            <person name="Boltyanskaya Y."/>
            <person name="Koziaeva V."/>
            <person name="Grouzdev D.S."/>
            <person name="Park M."/>
            <person name="Cho J."/>
        </authorList>
    </citation>
    <scope>NUCLEOTIDE SEQUENCE [LARGE SCALE GENOMIC DNA]</scope>
    <source>
        <strain evidence="1 2">G-116</strain>
    </source>
</reference>
<evidence type="ECO:0000313" key="2">
    <source>
        <dbReference type="Proteomes" id="UP000297475"/>
    </source>
</evidence>
<evidence type="ECO:0000313" key="1">
    <source>
        <dbReference type="EMBL" id="TGG96008.1"/>
    </source>
</evidence>
<sequence length="171" mass="19317">MQFPAMIAFEYSHFEPTAFPTAVAWTLDSGLYKAVLIQPDEPWLQTLSDDSTALERPVSELLELGENPADVGQELNADRPSGPLFAEEPDMVQNMLERLFDALHLDNPYTVEPIGSLFGPWPETDIDQTRQLYMDRLDLSPHIAEQNILLWRATYAHLMQQAEIITGASDE</sequence>
<name>A0A4Z0WHG8_9GAMM</name>
<protein>
    <submittedName>
        <fullName evidence="1">Uncharacterized protein</fullName>
    </submittedName>
</protein>
<accession>A0A4Z0WHG8</accession>
<comment type="caution">
    <text evidence="1">The sequence shown here is derived from an EMBL/GenBank/DDBJ whole genome shotgun (WGS) entry which is preliminary data.</text>
</comment>
<keyword evidence="2" id="KW-1185">Reference proteome</keyword>
<dbReference type="Proteomes" id="UP000297475">
    <property type="component" value="Unassembled WGS sequence"/>
</dbReference>
<dbReference type="EMBL" id="SRMF01000001">
    <property type="protein sequence ID" value="TGG96008.1"/>
    <property type="molecule type" value="Genomic_DNA"/>
</dbReference>
<dbReference type="OrthoDB" id="6367287at2"/>
<dbReference type="RefSeq" id="WP_135482135.1">
    <property type="nucleotide sequence ID" value="NZ_SRMF01000001.1"/>
</dbReference>